<dbReference type="EMBL" id="QOVF01000002">
    <property type="protein sequence ID" value="KAA0694746.1"/>
    <property type="molecule type" value="Genomic_DNA"/>
</dbReference>
<dbReference type="InterPro" id="IPR021438">
    <property type="entry name" value="DUF3087"/>
</dbReference>
<proteinExistence type="predicted"/>
<sequence>MFEIRRLDPQQYRQQTRKSTLIVALVFGVLAMSLSAIAVALFGSAQDSNFRWNLGGVLLGLAISVALVRNVFWTQPWMASAAYGWQLKRSLMKITNAMHQVEAGVRTGSPAAMKLLRFYHLGLAEMHRLDGNPQALNDLGGQVDQHRQAMLEMGLSIDQYQFDPAWLESLQQGTRGPSA</sequence>
<feature type="transmembrane region" description="Helical" evidence="1">
    <location>
        <begin position="50"/>
        <end position="68"/>
    </location>
</feature>
<comment type="caution">
    <text evidence="2">The sequence shown here is derived from an EMBL/GenBank/DDBJ whole genome shotgun (WGS) entry which is preliminary data.</text>
</comment>
<accession>A0A7V7GVY4</accession>
<keyword evidence="1" id="KW-0812">Transmembrane</keyword>
<dbReference type="RefSeq" id="WP_149332140.1">
    <property type="nucleotide sequence ID" value="NZ_QOVF01000002.1"/>
</dbReference>
<keyword evidence="3" id="KW-1185">Reference proteome</keyword>
<evidence type="ECO:0000256" key="1">
    <source>
        <dbReference type="SAM" id="Phobius"/>
    </source>
</evidence>
<reference evidence="2 3" key="1">
    <citation type="submission" date="2018-07" db="EMBL/GenBank/DDBJ databases">
        <title>Pseudomonas laoshanensis sp. nov., isolated from soil.</title>
        <authorList>
            <person name="Sun J."/>
            <person name="Yu L."/>
            <person name="Wang M."/>
            <person name="Zhang C."/>
        </authorList>
    </citation>
    <scope>NUCLEOTIDE SEQUENCE [LARGE SCALE GENOMIC DNA]</scope>
    <source>
        <strain evidence="2 3">Y22</strain>
    </source>
</reference>
<evidence type="ECO:0000313" key="3">
    <source>
        <dbReference type="Proteomes" id="UP000463138"/>
    </source>
</evidence>
<protein>
    <submittedName>
        <fullName evidence="2">DUF3087 domain-containing protein</fullName>
    </submittedName>
</protein>
<evidence type="ECO:0000313" key="2">
    <source>
        <dbReference type="EMBL" id="KAA0694746.1"/>
    </source>
</evidence>
<keyword evidence="1" id="KW-0472">Membrane</keyword>
<keyword evidence="1" id="KW-1133">Transmembrane helix</keyword>
<gene>
    <name evidence="2" type="ORF">DT594_07620</name>
</gene>
<dbReference type="OrthoDB" id="6118461at2"/>
<name>A0A7V7GVY4_9GAMM</name>
<dbReference type="Proteomes" id="UP000463138">
    <property type="component" value="Unassembled WGS sequence"/>
</dbReference>
<dbReference type="Pfam" id="PF11286">
    <property type="entry name" value="DUF3087"/>
    <property type="match status" value="1"/>
</dbReference>
<organism evidence="2 3">
    <name type="scientific">Halopseudomonas laoshanensis</name>
    <dbReference type="NCBI Taxonomy" id="2268758"/>
    <lineage>
        <taxon>Bacteria</taxon>
        <taxon>Pseudomonadati</taxon>
        <taxon>Pseudomonadota</taxon>
        <taxon>Gammaproteobacteria</taxon>
        <taxon>Pseudomonadales</taxon>
        <taxon>Pseudomonadaceae</taxon>
        <taxon>Halopseudomonas</taxon>
    </lineage>
</organism>
<dbReference type="AlphaFoldDB" id="A0A7V7GVY4"/>
<feature type="transmembrane region" description="Helical" evidence="1">
    <location>
        <begin position="21"/>
        <end position="44"/>
    </location>
</feature>